<reference evidence="2" key="1">
    <citation type="journal article" date="2019" name="Int. J. Syst. Evol. Microbiol.">
        <title>The Global Catalogue of Microorganisms (GCM) 10K type strain sequencing project: providing services to taxonomists for standard genome sequencing and annotation.</title>
        <authorList>
            <consortium name="The Broad Institute Genomics Platform"/>
            <consortium name="The Broad Institute Genome Sequencing Center for Infectious Disease"/>
            <person name="Wu L."/>
            <person name="Ma J."/>
        </authorList>
    </citation>
    <scope>NUCLEOTIDE SEQUENCE [LARGE SCALE GENOMIC DNA]</scope>
    <source>
        <strain evidence="2">CGMCC 4.7242</strain>
    </source>
</reference>
<evidence type="ECO:0000313" key="2">
    <source>
        <dbReference type="Proteomes" id="UP001597353"/>
    </source>
</evidence>
<dbReference type="Proteomes" id="UP001597353">
    <property type="component" value="Unassembled WGS sequence"/>
</dbReference>
<dbReference type="GO" id="GO:0032259">
    <property type="term" value="P:methylation"/>
    <property type="evidence" value="ECO:0007669"/>
    <property type="project" value="UniProtKB-KW"/>
</dbReference>
<accession>A0ABW4S0G9</accession>
<dbReference type="EMBL" id="JBHUGH010000002">
    <property type="protein sequence ID" value="MFD1911114.1"/>
    <property type="molecule type" value="Genomic_DNA"/>
</dbReference>
<name>A0ABW4S0G9_9RHOB</name>
<keyword evidence="2" id="KW-1185">Reference proteome</keyword>
<dbReference type="GO" id="GO:0008168">
    <property type="term" value="F:methyltransferase activity"/>
    <property type="evidence" value="ECO:0007669"/>
    <property type="project" value="UniProtKB-KW"/>
</dbReference>
<comment type="caution">
    <text evidence="1">The sequence shown here is derived from an EMBL/GenBank/DDBJ whole genome shotgun (WGS) entry which is preliminary data.</text>
</comment>
<gene>
    <name evidence="1" type="ORF">ACFSGJ_02675</name>
</gene>
<evidence type="ECO:0000313" key="1">
    <source>
        <dbReference type="EMBL" id="MFD1911114.1"/>
    </source>
</evidence>
<dbReference type="InterPro" id="IPR029063">
    <property type="entry name" value="SAM-dependent_MTases_sf"/>
</dbReference>
<keyword evidence="1" id="KW-0808">Transferase</keyword>
<organism evidence="1 2">
    <name type="scientific">Halodurantibacterium flavum</name>
    <dbReference type="NCBI Taxonomy" id="1382802"/>
    <lineage>
        <taxon>Bacteria</taxon>
        <taxon>Pseudomonadati</taxon>
        <taxon>Pseudomonadota</taxon>
        <taxon>Alphaproteobacteria</taxon>
        <taxon>Rhodobacterales</taxon>
        <taxon>Paracoccaceae</taxon>
        <taxon>Halodurantibacterium</taxon>
    </lineage>
</organism>
<sequence>MRNCLHPPSEQAIDKRAGPSDFERFLRSWRAAPLRVAAVARSSRALAGLITSQVEMHHSPVPELGPGTGVFTRALIERGLDPVALTLIELHAKFASLLRARFSQAWVLQMSAAPLRGQQLFGGRWAGAAVSGLGLLSMSLHLVMSILKGTFGHLRPDAAFHQFTFGPRRPVPRPILDRLGLVAERIGDTLSNLPRAMSIKSAA</sequence>
<dbReference type="RefSeq" id="WP_390259250.1">
    <property type="nucleotide sequence ID" value="NZ_JBHUGH010000002.1"/>
</dbReference>
<proteinExistence type="predicted"/>
<dbReference type="Gene3D" id="3.40.50.150">
    <property type="entry name" value="Vaccinia Virus protein VP39"/>
    <property type="match status" value="1"/>
</dbReference>
<keyword evidence="1" id="KW-0489">Methyltransferase</keyword>
<protein>
    <submittedName>
        <fullName evidence="1">Class I SAM-dependent methyltransferase</fullName>
    </submittedName>
</protein>
<dbReference type="SUPFAM" id="SSF53335">
    <property type="entry name" value="S-adenosyl-L-methionine-dependent methyltransferases"/>
    <property type="match status" value="1"/>
</dbReference>